<dbReference type="Pfam" id="PF12697">
    <property type="entry name" value="Abhydrolase_6"/>
    <property type="match status" value="1"/>
</dbReference>
<dbReference type="InterPro" id="IPR050266">
    <property type="entry name" value="AB_hydrolase_sf"/>
</dbReference>
<name>A0ABV8V232_9GAMM</name>
<evidence type="ECO:0000313" key="2">
    <source>
        <dbReference type="EMBL" id="MFC4361544.1"/>
    </source>
</evidence>
<comment type="caution">
    <text evidence="2">The sequence shown here is derived from an EMBL/GenBank/DDBJ whole genome shotgun (WGS) entry which is preliminary data.</text>
</comment>
<dbReference type="PRINTS" id="PR00111">
    <property type="entry name" value="ABHYDROLASE"/>
</dbReference>
<dbReference type="PANTHER" id="PTHR43798:SF33">
    <property type="entry name" value="HYDROLASE, PUTATIVE (AFU_ORTHOLOGUE AFUA_2G14860)-RELATED"/>
    <property type="match status" value="1"/>
</dbReference>
<proteinExistence type="predicted"/>
<gene>
    <name evidence="2" type="ORF">ACFOX3_04470</name>
</gene>
<dbReference type="Proteomes" id="UP001595840">
    <property type="component" value="Unassembled WGS sequence"/>
</dbReference>
<protein>
    <submittedName>
        <fullName evidence="2">Alpha/beta fold hydrolase</fullName>
    </submittedName>
</protein>
<reference evidence="3" key="1">
    <citation type="journal article" date="2019" name="Int. J. Syst. Evol. Microbiol.">
        <title>The Global Catalogue of Microorganisms (GCM) 10K type strain sequencing project: providing services to taxonomists for standard genome sequencing and annotation.</title>
        <authorList>
            <consortium name="The Broad Institute Genomics Platform"/>
            <consortium name="The Broad Institute Genome Sequencing Center for Infectious Disease"/>
            <person name="Wu L."/>
            <person name="Ma J."/>
        </authorList>
    </citation>
    <scope>NUCLEOTIDE SEQUENCE [LARGE SCALE GENOMIC DNA]</scope>
    <source>
        <strain evidence="3">CECT 8570</strain>
    </source>
</reference>
<feature type="domain" description="AB hydrolase-1" evidence="1">
    <location>
        <begin position="19"/>
        <end position="257"/>
    </location>
</feature>
<dbReference type="Gene3D" id="3.40.50.1820">
    <property type="entry name" value="alpha/beta hydrolase"/>
    <property type="match status" value="1"/>
</dbReference>
<dbReference type="SUPFAM" id="SSF53474">
    <property type="entry name" value="alpha/beta-Hydrolases"/>
    <property type="match status" value="1"/>
</dbReference>
<dbReference type="InterPro" id="IPR000073">
    <property type="entry name" value="AB_hydrolase_1"/>
</dbReference>
<keyword evidence="2" id="KW-0378">Hydrolase</keyword>
<sequence length="265" mass="29367">MSQLFVKKIAATQSARGTLLLLHGWGFDHRCWLPLVPYLHREYNVWLLDLPGFGASARLNVDSAEAWLAQTLLLLDWQVEAAANNGPVYLLGWSLGGQLAMRLLQRHPSVKAAMCVATNLQFCANAAWPSAMPAEHFSEFLQSFLSAPDKTLNTFSRLVAAGDAEALTLRKLLPGALSRFDSQLRLNWYFALQSLQLLDHTQAEFDRPVLLLLSDQDALVPIAMAQALADKSTLRCARLTQASHGHLLIQPAWVAKALKSFLHDC</sequence>
<organism evidence="2 3">
    <name type="scientific">Simiduia curdlanivorans</name>
    <dbReference type="NCBI Taxonomy" id="1492769"/>
    <lineage>
        <taxon>Bacteria</taxon>
        <taxon>Pseudomonadati</taxon>
        <taxon>Pseudomonadota</taxon>
        <taxon>Gammaproteobacteria</taxon>
        <taxon>Cellvibrionales</taxon>
        <taxon>Cellvibrionaceae</taxon>
        <taxon>Simiduia</taxon>
    </lineage>
</organism>
<evidence type="ECO:0000259" key="1">
    <source>
        <dbReference type="Pfam" id="PF12697"/>
    </source>
</evidence>
<keyword evidence="3" id="KW-1185">Reference proteome</keyword>
<dbReference type="RefSeq" id="WP_290259525.1">
    <property type="nucleotide sequence ID" value="NZ_JAUFQG010000004.1"/>
</dbReference>
<dbReference type="InterPro" id="IPR029058">
    <property type="entry name" value="AB_hydrolase_fold"/>
</dbReference>
<evidence type="ECO:0000313" key="3">
    <source>
        <dbReference type="Proteomes" id="UP001595840"/>
    </source>
</evidence>
<dbReference type="PANTHER" id="PTHR43798">
    <property type="entry name" value="MONOACYLGLYCEROL LIPASE"/>
    <property type="match status" value="1"/>
</dbReference>
<accession>A0ABV8V232</accession>
<dbReference type="EMBL" id="JBHSCX010000003">
    <property type="protein sequence ID" value="MFC4361544.1"/>
    <property type="molecule type" value="Genomic_DNA"/>
</dbReference>
<dbReference type="GO" id="GO:0016787">
    <property type="term" value="F:hydrolase activity"/>
    <property type="evidence" value="ECO:0007669"/>
    <property type="project" value="UniProtKB-KW"/>
</dbReference>